<accession>A0AAN6MER3</accession>
<keyword evidence="4" id="KW-1185">Reference proteome</keyword>
<dbReference type="EMBL" id="MU855867">
    <property type="protein sequence ID" value="KAK3898859.1"/>
    <property type="molecule type" value="Genomic_DNA"/>
</dbReference>
<feature type="non-terminal residue" evidence="3">
    <location>
        <position position="304"/>
    </location>
</feature>
<evidence type="ECO:0000313" key="3">
    <source>
        <dbReference type="EMBL" id="KAK3898859.1"/>
    </source>
</evidence>
<reference evidence="3" key="2">
    <citation type="submission" date="2023-05" db="EMBL/GenBank/DDBJ databases">
        <authorList>
            <consortium name="Lawrence Berkeley National Laboratory"/>
            <person name="Steindorff A."/>
            <person name="Hensen N."/>
            <person name="Bonometti L."/>
            <person name="Westerberg I."/>
            <person name="Brannstrom I.O."/>
            <person name="Guillou S."/>
            <person name="Cros-Aarteil S."/>
            <person name="Calhoun S."/>
            <person name="Haridas S."/>
            <person name="Kuo A."/>
            <person name="Mondo S."/>
            <person name="Pangilinan J."/>
            <person name="Riley R."/>
            <person name="Labutti K."/>
            <person name="Andreopoulos B."/>
            <person name="Lipzen A."/>
            <person name="Chen C."/>
            <person name="Yanf M."/>
            <person name="Daum C."/>
            <person name="Ng V."/>
            <person name="Clum A."/>
            <person name="Ohm R."/>
            <person name="Martin F."/>
            <person name="Silar P."/>
            <person name="Natvig D."/>
            <person name="Lalanne C."/>
            <person name="Gautier V."/>
            <person name="Ament-Velasquez S.L."/>
            <person name="Kruys A."/>
            <person name="Hutchinson M.I."/>
            <person name="Powell A.J."/>
            <person name="Barry K."/>
            <person name="Miller A.N."/>
            <person name="Grigoriev I.V."/>
            <person name="Debuchy R."/>
            <person name="Gladieux P."/>
            <person name="Thoren M.H."/>
            <person name="Johannesson H."/>
        </authorList>
    </citation>
    <scope>NUCLEOTIDE SEQUENCE</scope>
    <source>
        <strain evidence="3">CBS 103.79</strain>
    </source>
</reference>
<evidence type="ECO:0000256" key="2">
    <source>
        <dbReference type="SAM" id="SignalP"/>
    </source>
</evidence>
<feature type="region of interest" description="Disordered" evidence="1">
    <location>
        <begin position="238"/>
        <end position="304"/>
    </location>
</feature>
<dbReference type="Proteomes" id="UP001303889">
    <property type="component" value="Unassembled WGS sequence"/>
</dbReference>
<gene>
    <name evidence="3" type="ORF">C8A05DRAFT_18618</name>
</gene>
<comment type="caution">
    <text evidence="3">The sequence shown here is derived from an EMBL/GenBank/DDBJ whole genome shotgun (WGS) entry which is preliminary data.</text>
</comment>
<feature type="signal peptide" evidence="2">
    <location>
        <begin position="1"/>
        <end position="18"/>
    </location>
</feature>
<protein>
    <submittedName>
        <fullName evidence="3">Uncharacterized protein</fullName>
    </submittedName>
</protein>
<keyword evidence="2" id="KW-0732">Signal</keyword>
<evidence type="ECO:0000313" key="4">
    <source>
        <dbReference type="Proteomes" id="UP001303889"/>
    </source>
</evidence>
<evidence type="ECO:0000256" key="1">
    <source>
        <dbReference type="SAM" id="MobiDB-lite"/>
    </source>
</evidence>
<sequence>MKLERGVTFLAACGLTAAAILPHVKRWDYDVCHNDCSLSGVAMPDQDTFRLPLESFWSEQCPQIIAGNPRAPVAFSKVCCTFAGTALQFTFAPFSGYNFKSAFVTWTPMGSLGTSPRTTKTECLAGPGGTKICSVQFTSILGVSKSTSIKHLMAGMCPNGDREGLDLSLQFSGALKPKAGGSDINFVQQFPCTTRAADRSCTAWDTSCHHIEVAYRCTNCNNPCHSNSCTPSTVTVTTTTTTTTTSPTTTTTTTSSESTTTTTVTTTSPTTTTTTTTSPTTTTTTTSSESTTTTTTTTTSPTTT</sequence>
<reference evidence="3" key="1">
    <citation type="journal article" date="2023" name="Mol. Phylogenet. Evol.">
        <title>Genome-scale phylogeny and comparative genomics of the fungal order Sordariales.</title>
        <authorList>
            <person name="Hensen N."/>
            <person name="Bonometti L."/>
            <person name="Westerberg I."/>
            <person name="Brannstrom I.O."/>
            <person name="Guillou S."/>
            <person name="Cros-Aarteil S."/>
            <person name="Calhoun S."/>
            <person name="Haridas S."/>
            <person name="Kuo A."/>
            <person name="Mondo S."/>
            <person name="Pangilinan J."/>
            <person name="Riley R."/>
            <person name="LaButti K."/>
            <person name="Andreopoulos B."/>
            <person name="Lipzen A."/>
            <person name="Chen C."/>
            <person name="Yan M."/>
            <person name="Daum C."/>
            <person name="Ng V."/>
            <person name="Clum A."/>
            <person name="Steindorff A."/>
            <person name="Ohm R.A."/>
            <person name="Martin F."/>
            <person name="Silar P."/>
            <person name="Natvig D.O."/>
            <person name="Lalanne C."/>
            <person name="Gautier V."/>
            <person name="Ament-Velasquez S.L."/>
            <person name="Kruys A."/>
            <person name="Hutchinson M.I."/>
            <person name="Powell A.J."/>
            <person name="Barry K."/>
            <person name="Miller A.N."/>
            <person name="Grigoriev I.V."/>
            <person name="Debuchy R."/>
            <person name="Gladieux P."/>
            <person name="Hiltunen Thoren M."/>
            <person name="Johannesson H."/>
        </authorList>
    </citation>
    <scope>NUCLEOTIDE SEQUENCE</scope>
    <source>
        <strain evidence="3">CBS 103.79</strain>
    </source>
</reference>
<proteinExistence type="predicted"/>
<dbReference type="AlphaFoldDB" id="A0AAN6MER3"/>
<organism evidence="3 4">
    <name type="scientific">Staphylotrichum tortipilum</name>
    <dbReference type="NCBI Taxonomy" id="2831512"/>
    <lineage>
        <taxon>Eukaryota</taxon>
        <taxon>Fungi</taxon>
        <taxon>Dikarya</taxon>
        <taxon>Ascomycota</taxon>
        <taxon>Pezizomycotina</taxon>
        <taxon>Sordariomycetes</taxon>
        <taxon>Sordariomycetidae</taxon>
        <taxon>Sordariales</taxon>
        <taxon>Chaetomiaceae</taxon>
        <taxon>Staphylotrichum</taxon>
    </lineage>
</organism>
<feature type="chain" id="PRO_5042854651" evidence="2">
    <location>
        <begin position="19"/>
        <end position="304"/>
    </location>
</feature>
<name>A0AAN6MER3_9PEZI</name>